<dbReference type="PANTHER" id="PTHR42754:SF1">
    <property type="entry name" value="LIPOPROTEIN"/>
    <property type="match status" value="1"/>
</dbReference>
<evidence type="ECO:0000313" key="2">
    <source>
        <dbReference type="Proteomes" id="UP000594463"/>
    </source>
</evidence>
<accession>A0A7T1AM63</accession>
<reference evidence="1 2" key="1">
    <citation type="journal article" date="2021" name="Nat. Commun.">
        <title>Isolation of a member of the candidate phylum Atribacteria reveals a unique cell membrane structure.</title>
        <authorList>
            <person name="Taiki K."/>
            <person name="Nobu M.K."/>
            <person name="Kusada H."/>
            <person name="Meng X.-Y."/>
            <person name="Hosoki N."/>
            <person name="Uematsu K."/>
            <person name="Yoshioka H."/>
            <person name="Kamagata Y."/>
            <person name="Tamaki H."/>
        </authorList>
    </citation>
    <scope>NUCLEOTIDE SEQUENCE [LARGE SCALE GENOMIC DNA]</scope>
    <source>
        <strain evidence="1 2">RT761</strain>
    </source>
</reference>
<evidence type="ECO:0000313" key="1">
    <source>
        <dbReference type="EMBL" id="QPM68497.1"/>
    </source>
</evidence>
<organism evidence="1 2">
    <name type="scientific">Atribacter laminatus</name>
    <dbReference type="NCBI Taxonomy" id="2847778"/>
    <lineage>
        <taxon>Bacteria</taxon>
        <taxon>Pseudomonadati</taxon>
        <taxon>Atribacterota</taxon>
        <taxon>Atribacteria</taxon>
        <taxon>Atribacterales</taxon>
        <taxon>Atribacteraceae</taxon>
        <taxon>Atribacter</taxon>
    </lineage>
</organism>
<dbReference type="AlphaFoldDB" id="A0A7T1AM63"/>
<dbReference type="Proteomes" id="UP000594463">
    <property type="component" value="Chromosome"/>
</dbReference>
<dbReference type="RefSeq" id="WP_218111001.1">
    <property type="nucleotide sequence ID" value="NZ_CP065383.1"/>
</dbReference>
<dbReference type="PANTHER" id="PTHR42754">
    <property type="entry name" value="ENDOGLUCANASE"/>
    <property type="match status" value="1"/>
</dbReference>
<dbReference type="KEGG" id="alam:RT761_01718"/>
<name>A0A7T1AM63_ATRLM</name>
<protein>
    <submittedName>
        <fullName evidence="1">Uncharacterized protein</fullName>
    </submittedName>
</protein>
<keyword evidence="2" id="KW-1185">Reference proteome</keyword>
<dbReference type="EMBL" id="CP065383">
    <property type="protein sequence ID" value="QPM68497.1"/>
    <property type="molecule type" value="Genomic_DNA"/>
</dbReference>
<sequence>MFPRKLFRMVLTGFLIPFLFSSLSFAKYLSIQSSQSFPSITPVNLVWDETEQKIILIGIAEDEIGKRFNHFWFFSKDGELIEEKVIDQSTIGLISKAAYWNPGKLIFVSTPSMNDEKNPLPDTQVVTLSTNFDREILNIATLKNIDLTFNNSLLINQQAKEILLLSGTHTTLSQGLKTRNDWQIRLDCLGFNGENIWTTEIGNQQDNVMGQMIKIGQLFYVVYNTWFPGERWNIQMVGLNNFGRVINEKTIMNGSGSDLVNDIEKIDDDHFLIIGTTDSDNNDWGLPKGKSDLIILKYHIDGNIKWLRRLGGQYRDIGITVLYDEQETIWIAGMTESKDGDILNNQGGWDIWVIQLDRDGNILENKCLGTLNDESPVQFLQVENDIWLLGAFQATVTKTLPLLIRIND</sequence>
<proteinExistence type="predicted"/>
<gene>
    <name evidence="1" type="ORF">RT761_01718</name>
</gene>